<protein>
    <recommendedName>
        <fullName evidence="3">Nitrile hydratase alpha/Thiocyanate hydrolase gamma domain-containing protein</fullName>
    </recommendedName>
</protein>
<evidence type="ECO:0000259" key="3">
    <source>
        <dbReference type="Pfam" id="PF02979"/>
    </source>
</evidence>
<organism evidence="4 5">
    <name type="scientific">Dictyobacter halimunensis</name>
    <dbReference type="NCBI Taxonomy" id="3026934"/>
    <lineage>
        <taxon>Bacteria</taxon>
        <taxon>Bacillati</taxon>
        <taxon>Chloroflexota</taxon>
        <taxon>Ktedonobacteria</taxon>
        <taxon>Ktedonobacterales</taxon>
        <taxon>Dictyobacteraceae</taxon>
        <taxon>Dictyobacter</taxon>
    </lineage>
</organism>
<feature type="region of interest" description="Disordered" evidence="2">
    <location>
        <begin position="65"/>
        <end position="84"/>
    </location>
</feature>
<keyword evidence="5" id="KW-1185">Reference proteome</keyword>
<name>A0ABQ6G5J3_9CHLR</name>
<dbReference type="Proteomes" id="UP001344906">
    <property type="component" value="Unassembled WGS sequence"/>
</dbReference>
<evidence type="ECO:0000313" key="4">
    <source>
        <dbReference type="EMBL" id="GLV60054.1"/>
    </source>
</evidence>
<evidence type="ECO:0000256" key="1">
    <source>
        <dbReference type="ARBA" id="ARBA00022723"/>
    </source>
</evidence>
<dbReference type="RefSeq" id="WP_338257014.1">
    <property type="nucleotide sequence ID" value="NZ_BSRI01000002.1"/>
</dbReference>
<dbReference type="EMBL" id="BSRI01000002">
    <property type="protein sequence ID" value="GLV60054.1"/>
    <property type="molecule type" value="Genomic_DNA"/>
</dbReference>
<feature type="domain" description="Nitrile hydratase alpha/Thiocyanate hydrolase gamma" evidence="3">
    <location>
        <begin position="17"/>
        <end position="81"/>
    </location>
</feature>
<evidence type="ECO:0000313" key="5">
    <source>
        <dbReference type="Proteomes" id="UP001344906"/>
    </source>
</evidence>
<sequence>MSQHNQADQRIVDKAMRDPAFRQRLLSDPKRALKEAFGVDVPANTRIHIHEESPNDIHLTIPATQQRGAHELSDEELASAVGGMPPSRPDISNCCTCGFTTAQTLKSFQKGCGCS</sequence>
<dbReference type="InterPro" id="IPR022513">
    <property type="entry name" value="TOMM_pelo"/>
</dbReference>
<dbReference type="InterPro" id="IPR036648">
    <property type="entry name" value="CN_Hdrase_a/SCN_Hdrase_g_sf"/>
</dbReference>
<comment type="caution">
    <text evidence="4">The sequence shown here is derived from an EMBL/GenBank/DDBJ whole genome shotgun (WGS) entry which is preliminary data.</text>
</comment>
<reference evidence="4 5" key="1">
    <citation type="submission" date="2023-02" db="EMBL/GenBank/DDBJ databases">
        <title>Dictyobacter halimunensis sp. nov., a new member of the class Ktedonobacteria from forest soil in a geothermal area.</title>
        <authorList>
            <person name="Rachmania M.K."/>
            <person name="Ningsih F."/>
            <person name="Sakai Y."/>
            <person name="Yabe S."/>
            <person name="Yokota A."/>
            <person name="Sjamsuridzal W."/>
        </authorList>
    </citation>
    <scope>NUCLEOTIDE SEQUENCE [LARGE SCALE GENOMIC DNA]</scope>
    <source>
        <strain evidence="4 5">S3.2.2.5</strain>
    </source>
</reference>
<dbReference type="NCBIfam" id="TIGR03793">
    <property type="entry name" value="leader_NHLP"/>
    <property type="match status" value="1"/>
</dbReference>
<dbReference type="Pfam" id="PF02979">
    <property type="entry name" value="NHase_alpha"/>
    <property type="match status" value="1"/>
</dbReference>
<dbReference type="SUPFAM" id="SSF56209">
    <property type="entry name" value="Nitrile hydratase alpha chain"/>
    <property type="match status" value="1"/>
</dbReference>
<dbReference type="InterPro" id="IPR004232">
    <property type="entry name" value="CN_Hdrtase_a/SCN_Hdrlase_g"/>
</dbReference>
<evidence type="ECO:0000256" key="2">
    <source>
        <dbReference type="SAM" id="MobiDB-lite"/>
    </source>
</evidence>
<keyword evidence="1" id="KW-0479">Metal-binding</keyword>
<gene>
    <name evidence="4" type="ORF">KDH_68770</name>
</gene>
<proteinExistence type="predicted"/>
<accession>A0ABQ6G5J3</accession>
<dbReference type="Gene3D" id="3.90.330.10">
    <property type="entry name" value="Nitrile hydratase alpha /Thiocyanate hydrolase gamma"/>
    <property type="match status" value="1"/>
</dbReference>